<dbReference type="PIRSF" id="PIRSF005413">
    <property type="entry name" value="COX11"/>
    <property type="match status" value="1"/>
</dbReference>
<keyword evidence="9 10" id="KW-0472">Membrane</keyword>
<evidence type="ECO:0000256" key="8">
    <source>
        <dbReference type="ARBA" id="ARBA00023008"/>
    </source>
</evidence>
<evidence type="ECO:0000256" key="6">
    <source>
        <dbReference type="ARBA" id="ARBA00022968"/>
    </source>
</evidence>
<dbReference type="PANTHER" id="PTHR21320">
    <property type="entry name" value="CYTOCHROME C OXIDASE ASSEMBLY PROTEIN COX11-RELATED"/>
    <property type="match status" value="1"/>
</dbReference>
<keyword evidence="10" id="KW-1003">Cell membrane</keyword>
<evidence type="ECO:0000256" key="7">
    <source>
        <dbReference type="ARBA" id="ARBA00022989"/>
    </source>
</evidence>
<dbReference type="HAMAP" id="MF_00155">
    <property type="entry name" value="CtaG"/>
    <property type="match status" value="1"/>
</dbReference>
<evidence type="ECO:0000256" key="11">
    <source>
        <dbReference type="SAM" id="MobiDB-lite"/>
    </source>
</evidence>
<feature type="topological domain" description="Cytoplasmic" evidence="10">
    <location>
        <begin position="1"/>
        <end position="12"/>
    </location>
</feature>
<comment type="similarity">
    <text evidence="3 10">Belongs to the COX11/CtaG family.</text>
</comment>
<keyword evidence="5 10" id="KW-0812">Transmembrane</keyword>
<evidence type="ECO:0000256" key="10">
    <source>
        <dbReference type="HAMAP-Rule" id="MF_00155"/>
    </source>
</evidence>
<dbReference type="EMBL" id="JAZHOF010000003">
    <property type="protein sequence ID" value="MEJ8571771.1"/>
    <property type="molecule type" value="Genomic_DNA"/>
</dbReference>
<dbReference type="Pfam" id="PF04442">
    <property type="entry name" value="CtaG_Cox11"/>
    <property type="match status" value="1"/>
</dbReference>
<proteinExistence type="inferred from homology"/>
<dbReference type="InterPro" id="IPR007533">
    <property type="entry name" value="Cyt_c_oxidase_assmbl_CtaG"/>
</dbReference>
<comment type="function">
    <text evidence="1 10">Exerts its effect at some terminal stage of cytochrome c oxidase synthesis, probably by being involved in the insertion of the copper B into subunit I.</text>
</comment>
<evidence type="ECO:0000256" key="1">
    <source>
        <dbReference type="ARBA" id="ARBA00004007"/>
    </source>
</evidence>
<comment type="caution">
    <text evidence="12">The sequence shown here is derived from an EMBL/GenBank/DDBJ whole genome shotgun (WGS) entry which is preliminary data.</text>
</comment>
<evidence type="ECO:0000313" key="12">
    <source>
        <dbReference type="EMBL" id="MEJ8571771.1"/>
    </source>
</evidence>
<feature type="topological domain" description="Periplasmic" evidence="10">
    <location>
        <begin position="35"/>
        <end position="203"/>
    </location>
</feature>
<dbReference type="GO" id="GO:0005886">
    <property type="term" value="C:plasma membrane"/>
    <property type="evidence" value="ECO:0007669"/>
    <property type="project" value="UniProtKB-SubCell"/>
</dbReference>
<evidence type="ECO:0000313" key="13">
    <source>
        <dbReference type="Proteomes" id="UP001378188"/>
    </source>
</evidence>
<comment type="subcellular location">
    <subcellularLocation>
        <location evidence="2 10">Cell inner membrane</location>
        <topology evidence="2 10">Single-pass type II membrane protein</topology>
        <orientation evidence="2 10">Periplasmic side</orientation>
    </subcellularLocation>
</comment>
<evidence type="ECO:0000256" key="2">
    <source>
        <dbReference type="ARBA" id="ARBA00004382"/>
    </source>
</evidence>
<name>A0AAW9RPN6_9HYPH</name>
<dbReference type="Proteomes" id="UP001378188">
    <property type="component" value="Unassembled WGS sequence"/>
</dbReference>
<evidence type="ECO:0000256" key="5">
    <source>
        <dbReference type="ARBA" id="ARBA00022692"/>
    </source>
</evidence>
<accession>A0AAW9RPN6</accession>
<feature type="region of interest" description="Disordered" evidence="11">
    <location>
        <begin position="181"/>
        <end position="203"/>
    </location>
</feature>
<organism evidence="12 13">
    <name type="scientific">Microbaculum marinum</name>
    <dbReference type="NCBI Taxonomy" id="1764581"/>
    <lineage>
        <taxon>Bacteria</taxon>
        <taxon>Pseudomonadati</taxon>
        <taxon>Pseudomonadota</taxon>
        <taxon>Alphaproteobacteria</taxon>
        <taxon>Hyphomicrobiales</taxon>
        <taxon>Tepidamorphaceae</taxon>
        <taxon>Microbaculum</taxon>
    </lineage>
</organism>
<keyword evidence="7 10" id="KW-1133">Transmembrane helix</keyword>
<keyword evidence="8 10" id="KW-0186">Copper</keyword>
<dbReference type="GO" id="GO:0008535">
    <property type="term" value="P:respiratory chain complex IV assembly"/>
    <property type="evidence" value="ECO:0007669"/>
    <property type="project" value="UniProtKB-UniRule"/>
</dbReference>
<dbReference type="AlphaFoldDB" id="A0AAW9RPN6"/>
<sequence>MSSEHKSSGNRRQKATALALFALVAGMVCLSFAAVPLYNMFCRVTGYGGTTQRAEAASDQVLDRTVTVRFDSNMSGSLPWSVKPEQTRLKLRIGETGTMVYVARNTSDAATIGTSTFNVSPPAAGYYFNKIQCFCFTEQPLGPNETADMPVVFFVDPAFAEDKDTRDLSEITLSYTFFPVEADGEDPARPVASVPDGSDKRPL</sequence>
<keyword evidence="6 10" id="KW-0735">Signal-anchor</keyword>
<keyword evidence="13" id="KW-1185">Reference proteome</keyword>
<dbReference type="FunFam" id="2.60.370.10:FF:000001">
    <property type="entry name" value="COX11 cytochrome c oxidase assembly homolog"/>
    <property type="match status" value="1"/>
</dbReference>
<gene>
    <name evidence="10" type="primary">ctaG</name>
    <name evidence="12" type="ORF">V3328_09825</name>
</gene>
<evidence type="ECO:0000256" key="3">
    <source>
        <dbReference type="ARBA" id="ARBA00009620"/>
    </source>
</evidence>
<dbReference type="Gene3D" id="2.60.370.10">
    <property type="entry name" value="Ctag/Cox11"/>
    <property type="match status" value="1"/>
</dbReference>
<evidence type="ECO:0000256" key="9">
    <source>
        <dbReference type="ARBA" id="ARBA00023136"/>
    </source>
</evidence>
<protein>
    <recommendedName>
        <fullName evidence="4 10">Cytochrome c oxidase assembly protein CtaG</fullName>
    </recommendedName>
</protein>
<reference evidence="12 13" key="1">
    <citation type="submission" date="2024-02" db="EMBL/GenBank/DDBJ databases">
        <title>Genome analysis and characterization of Microbaculum marinisediminis sp. nov., isolated from marine sediment.</title>
        <authorList>
            <person name="Du Z.-J."/>
            <person name="Ye Y.-Q."/>
            <person name="Zhang Z.-R."/>
            <person name="Yuan S.-M."/>
            <person name="Zhang X.-Y."/>
        </authorList>
    </citation>
    <scope>NUCLEOTIDE SEQUENCE [LARGE SCALE GENOMIC DNA]</scope>
    <source>
        <strain evidence="12 13">SDUM1044001</strain>
    </source>
</reference>
<dbReference type="NCBIfam" id="NF003465">
    <property type="entry name" value="PRK05089.1"/>
    <property type="match status" value="1"/>
</dbReference>
<dbReference type="InterPro" id="IPR023471">
    <property type="entry name" value="CtaG/Cox11_dom_sf"/>
</dbReference>
<keyword evidence="10" id="KW-0997">Cell inner membrane</keyword>
<evidence type="ECO:0000256" key="4">
    <source>
        <dbReference type="ARBA" id="ARBA00015384"/>
    </source>
</evidence>
<dbReference type="GO" id="GO:0005507">
    <property type="term" value="F:copper ion binding"/>
    <property type="evidence" value="ECO:0007669"/>
    <property type="project" value="InterPro"/>
</dbReference>
<dbReference type="RefSeq" id="WP_340329462.1">
    <property type="nucleotide sequence ID" value="NZ_JAZHOF010000003.1"/>
</dbReference>
<dbReference type="SUPFAM" id="SSF110111">
    <property type="entry name" value="Ctag/Cox11"/>
    <property type="match status" value="1"/>
</dbReference>
<dbReference type="PANTHER" id="PTHR21320:SF3">
    <property type="entry name" value="CYTOCHROME C OXIDASE ASSEMBLY PROTEIN COX11, MITOCHONDRIAL-RELATED"/>
    <property type="match status" value="1"/>
</dbReference>